<dbReference type="GO" id="GO:0006518">
    <property type="term" value="P:peptide metabolic process"/>
    <property type="evidence" value="ECO:0007669"/>
    <property type="project" value="TreeGrafter"/>
</dbReference>
<sequence>MSTRHPPQPAPKWPAAKDILPTMRRILKEHRKVRDKICAEIKPSNACFDNAISPLLEVESQTSGEYSMIALMSEVAADAESREASEAALKLAAEEEATNYSRTDWLAIVDAVRNKNETLTPEAQCYVDRLWQRSRQAGHGIPDEHAAKQYVSSQSSIKRMRQRYIRNITDSEDGIWIPAKDLSGVPKTLVDRIVTKRSPDKKSVLVPFREPEAKLYLQYVRNPSARKVYHVAMSRQYKDNVDLFRDVIAARHRSASMLGYKNHAEFMLESRMLSSTNKIHKFLDEVEDALRERGRAEMGALIVLKEGHLRSTPYPDDDHNKMPLWDYEYYARLKRESLKICESQYSEYFPLELVVAGLLRTVTECLGLRFAPLTAEEMVGSIWHEDFMGWAVWEDDVTIKNEEMFVGYLYMDLLSRENKARGSQSHSLQSSVAGKEGITVYPSSLIRCSFPRQPEGGSTLLTQDNIVALFHECGHALHNLLSRDKYSRFHGGSRAPRQSSKVPGFLFENWCWMKKTLRDMNRHYAYVKPYCLERWLEEHPGRAAPPVRLSDDDLERLISSRKEGKIYWYLSQLALSRFDMAVHGCRSLDDSLKLNPATLYYDLMEKNCFLSRPDPFNIGHPEVGFVELMNGSDAGLHTELSAHVAAINIYEGMFAEKPFNRDAWGKYRCEFSEMGGSQDEATVVEKLLGGPPKVDVLVKWLHK</sequence>
<proteinExistence type="inferred from homology"/>
<feature type="domain" description="Peptidase M3A/M3B catalytic" evidence="8">
    <location>
        <begin position="217"/>
        <end position="698"/>
    </location>
</feature>
<dbReference type="InterPro" id="IPR024079">
    <property type="entry name" value="MetalloPept_cat_dom_sf"/>
</dbReference>
<comment type="caution">
    <text evidence="9">The sequence shown here is derived from an EMBL/GenBank/DDBJ whole genome shotgun (WGS) entry which is preliminary data.</text>
</comment>
<organism evidence="9 10">
    <name type="scientific">Akanthomyces muscarius</name>
    <name type="common">Entomopathogenic fungus</name>
    <name type="synonym">Lecanicillium muscarium</name>
    <dbReference type="NCBI Taxonomy" id="2231603"/>
    <lineage>
        <taxon>Eukaryota</taxon>
        <taxon>Fungi</taxon>
        <taxon>Dikarya</taxon>
        <taxon>Ascomycota</taxon>
        <taxon>Pezizomycotina</taxon>
        <taxon>Sordariomycetes</taxon>
        <taxon>Hypocreomycetidae</taxon>
        <taxon>Hypocreales</taxon>
        <taxon>Cordycipitaceae</taxon>
        <taxon>Akanthomyces</taxon>
    </lineage>
</organism>
<dbReference type="PANTHER" id="PTHR11804">
    <property type="entry name" value="PROTEASE M3 THIMET OLIGOPEPTIDASE-RELATED"/>
    <property type="match status" value="1"/>
</dbReference>
<evidence type="ECO:0000256" key="1">
    <source>
        <dbReference type="ARBA" id="ARBA00006040"/>
    </source>
</evidence>
<dbReference type="InterPro" id="IPR045090">
    <property type="entry name" value="Pept_M3A_M3B"/>
</dbReference>
<evidence type="ECO:0000313" key="10">
    <source>
        <dbReference type="Proteomes" id="UP001144673"/>
    </source>
</evidence>
<name>A0A9W8UIB3_AKAMU</name>
<dbReference type="Gene3D" id="1.10.1370.10">
    <property type="entry name" value="Neurolysin, domain 3"/>
    <property type="match status" value="1"/>
</dbReference>
<dbReference type="KEGG" id="amus:LMH87_011289"/>
<evidence type="ECO:0000256" key="5">
    <source>
        <dbReference type="ARBA" id="ARBA00022833"/>
    </source>
</evidence>
<accession>A0A9W8UIB3</accession>
<keyword evidence="4 7" id="KW-0378">Hydrolase</keyword>
<dbReference type="SUPFAM" id="SSF55486">
    <property type="entry name" value="Metalloproteases ('zincins'), catalytic domain"/>
    <property type="match status" value="1"/>
</dbReference>
<evidence type="ECO:0000256" key="4">
    <source>
        <dbReference type="ARBA" id="ARBA00022801"/>
    </source>
</evidence>
<dbReference type="GO" id="GO:0046872">
    <property type="term" value="F:metal ion binding"/>
    <property type="evidence" value="ECO:0007669"/>
    <property type="project" value="UniProtKB-UniRule"/>
</dbReference>
<dbReference type="EMBL" id="JAJHUN010000009">
    <property type="protein sequence ID" value="KAJ4150543.1"/>
    <property type="molecule type" value="Genomic_DNA"/>
</dbReference>
<dbReference type="Pfam" id="PF01432">
    <property type="entry name" value="Peptidase_M3"/>
    <property type="match status" value="1"/>
</dbReference>
<dbReference type="Gene3D" id="1.20.1050.40">
    <property type="entry name" value="Endopeptidase. Chain P, domain 1"/>
    <property type="match status" value="1"/>
</dbReference>
<comment type="similarity">
    <text evidence="1 7">Belongs to the peptidase M3 family.</text>
</comment>
<dbReference type="RefSeq" id="XP_056052257.1">
    <property type="nucleotide sequence ID" value="XM_056200404.1"/>
</dbReference>
<dbReference type="InterPro" id="IPR024077">
    <property type="entry name" value="Neurolysin/TOP_dom2"/>
</dbReference>
<dbReference type="Proteomes" id="UP001144673">
    <property type="component" value="Chromosome 4"/>
</dbReference>
<dbReference type="GO" id="GO:0004222">
    <property type="term" value="F:metalloendopeptidase activity"/>
    <property type="evidence" value="ECO:0007669"/>
    <property type="project" value="InterPro"/>
</dbReference>
<dbReference type="GO" id="GO:0006508">
    <property type="term" value="P:proteolysis"/>
    <property type="evidence" value="ECO:0007669"/>
    <property type="project" value="UniProtKB-KW"/>
</dbReference>
<reference evidence="9" key="1">
    <citation type="journal article" date="2023" name="Access Microbiol">
        <title>De-novo genome assembly for Akanthomyces muscarius, a biocontrol agent of insect agricultural pests.</title>
        <authorList>
            <person name="Erdos Z."/>
            <person name="Studholme D.J."/>
            <person name="Raymond B."/>
            <person name="Sharma M."/>
        </authorList>
    </citation>
    <scope>NUCLEOTIDE SEQUENCE</scope>
    <source>
        <strain evidence="9">Ve6</strain>
    </source>
</reference>
<dbReference type="InterPro" id="IPR024080">
    <property type="entry name" value="Neurolysin/TOP_N"/>
</dbReference>
<evidence type="ECO:0000259" key="8">
    <source>
        <dbReference type="Pfam" id="PF01432"/>
    </source>
</evidence>
<protein>
    <recommendedName>
        <fullName evidence="8">Peptidase M3A/M3B catalytic domain-containing protein</fullName>
    </recommendedName>
</protein>
<evidence type="ECO:0000256" key="7">
    <source>
        <dbReference type="RuleBase" id="RU003435"/>
    </source>
</evidence>
<keyword evidence="5 7" id="KW-0862">Zinc</keyword>
<dbReference type="AlphaFoldDB" id="A0A9W8UIB3"/>
<keyword evidence="2 7" id="KW-0645">Protease</keyword>
<dbReference type="Gene3D" id="3.40.390.10">
    <property type="entry name" value="Collagenase (Catalytic Domain)"/>
    <property type="match status" value="1"/>
</dbReference>
<evidence type="ECO:0000256" key="3">
    <source>
        <dbReference type="ARBA" id="ARBA00022723"/>
    </source>
</evidence>
<keyword evidence="10" id="KW-1185">Reference proteome</keyword>
<evidence type="ECO:0000256" key="6">
    <source>
        <dbReference type="ARBA" id="ARBA00023049"/>
    </source>
</evidence>
<dbReference type="InterPro" id="IPR001567">
    <property type="entry name" value="Pept_M3A_M3B_dom"/>
</dbReference>
<evidence type="ECO:0000313" key="9">
    <source>
        <dbReference type="EMBL" id="KAJ4150543.1"/>
    </source>
</evidence>
<dbReference type="GeneID" id="80898448"/>
<comment type="cofactor">
    <cofactor evidence="7">
        <name>Zn(2+)</name>
        <dbReference type="ChEBI" id="CHEBI:29105"/>
    </cofactor>
    <text evidence="7">Binds 1 zinc ion.</text>
</comment>
<dbReference type="PANTHER" id="PTHR11804:SF84">
    <property type="entry name" value="SACCHAROLYSIN"/>
    <property type="match status" value="1"/>
</dbReference>
<gene>
    <name evidence="9" type="ORF">LMH87_011289</name>
</gene>
<evidence type="ECO:0000256" key="2">
    <source>
        <dbReference type="ARBA" id="ARBA00022670"/>
    </source>
</evidence>
<keyword evidence="3 7" id="KW-0479">Metal-binding</keyword>
<keyword evidence="6 7" id="KW-0482">Metalloprotease</keyword>